<dbReference type="GO" id="GO:0006730">
    <property type="term" value="P:one-carbon metabolic process"/>
    <property type="evidence" value="ECO:0007669"/>
    <property type="project" value="UniProtKB-KW"/>
</dbReference>
<evidence type="ECO:0000256" key="3">
    <source>
        <dbReference type="ARBA" id="ARBA00018886"/>
    </source>
</evidence>
<reference evidence="9" key="1">
    <citation type="submission" date="2020-03" db="EMBL/GenBank/DDBJ databases">
        <title>Site-based positive gene gene selection in Geosmithia morbida across the United States reveals a broad range of putative effectors and factors for local host and environmental adapation.</title>
        <authorList>
            <person name="Onufrak A."/>
            <person name="Murdoch R.W."/>
            <person name="Gazis R."/>
            <person name="Huff M."/>
            <person name="Staton M."/>
            <person name="Klingeman W."/>
            <person name="Hadziabdic D."/>
        </authorList>
    </citation>
    <scope>NUCLEOTIDE SEQUENCE</scope>
    <source>
        <strain evidence="9">1262</strain>
    </source>
</reference>
<comment type="similarity">
    <text evidence="7">Belongs to the dihydrofolate reductase family.</text>
</comment>
<dbReference type="PROSITE" id="PS51330">
    <property type="entry name" value="DHFR_2"/>
    <property type="match status" value="1"/>
</dbReference>
<keyword evidence="6" id="KW-0560">Oxidoreductase</keyword>
<dbReference type="Proteomes" id="UP000749293">
    <property type="component" value="Unassembled WGS sequence"/>
</dbReference>
<evidence type="ECO:0000313" key="10">
    <source>
        <dbReference type="Proteomes" id="UP000749293"/>
    </source>
</evidence>
<name>A0A9P4YQD7_9HYPO</name>
<dbReference type="Gene3D" id="3.40.430.10">
    <property type="entry name" value="Dihydrofolate Reductase, subunit A"/>
    <property type="match status" value="1"/>
</dbReference>
<dbReference type="OrthoDB" id="414698at2759"/>
<dbReference type="PANTHER" id="PTHR48069">
    <property type="entry name" value="DIHYDROFOLATE REDUCTASE"/>
    <property type="match status" value="1"/>
</dbReference>
<dbReference type="EC" id="1.5.1.3" evidence="2"/>
<dbReference type="GO" id="GO:0004146">
    <property type="term" value="F:dihydrofolate reductase activity"/>
    <property type="evidence" value="ECO:0007669"/>
    <property type="project" value="UniProtKB-EC"/>
</dbReference>
<dbReference type="PROSITE" id="PS00075">
    <property type="entry name" value="DHFR_1"/>
    <property type="match status" value="1"/>
</dbReference>
<evidence type="ECO:0000313" key="9">
    <source>
        <dbReference type="EMBL" id="KAF4121206.1"/>
    </source>
</evidence>
<gene>
    <name evidence="9" type="ORF">GMORB2_2168</name>
</gene>
<proteinExistence type="inferred from homology"/>
<feature type="domain" description="DHFR" evidence="8">
    <location>
        <begin position="4"/>
        <end position="208"/>
    </location>
</feature>
<dbReference type="CDD" id="cd00209">
    <property type="entry name" value="DHFR"/>
    <property type="match status" value="1"/>
</dbReference>
<dbReference type="RefSeq" id="XP_035319858.1">
    <property type="nucleotide sequence ID" value="XM_035464148.1"/>
</dbReference>
<evidence type="ECO:0000256" key="1">
    <source>
        <dbReference type="ARBA" id="ARBA00004903"/>
    </source>
</evidence>
<dbReference type="GO" id="GO:0046655">
    <property type="term" value="P:folic acid metabolic process"/>
    <property type="evidence" value="ECO:0007669"/>
    <property type="project" value="TreeGrafter"/>
</dbReference>
<evidence type="ECO:0000259" key="8">
    <source>
        <dbReference type="PROSITE" id="PS51330"/>
    </source>
</evidence>
<evidence type="ECO:0000256" key="5">
    <source>
        <dbReference type="ARBA" id="ARBA00022857"/>
    </source>
</evidence>
<keyword evidence="4" id="KW-0554">One-carbon metabolism</keyword>
<accession>A0A9P4YQD7</accession>
<dbReference type="GeneID" id="55968398"/>
<dbReference type="GO" id="GO:0005739">
    <property type="term" value="C:mitochondrion"/>
    <property type="evidence" value="ECO:0007669"/>
    <property type="project" value="TreeGrafter"/>
</dbReference>
<dbReference type="InterPro" id="IPR024072">
    <property type="entry name" value="DHFR-like_dom_sf"/>
</dbReference>
<sequence>MTQELTLIVAAARGMGIGLNGSMPWKGLRKEMQYFARVTTRVNGPGLNAVVMGRKTWDSIPPKFRPLKDRLNIVISRSAGTTTTFPSLSAEAAAENKAGPVRVSSLTEALQVARSANVNRIFVMGGAQIYHSALALPQAKRILLTSIDAEYECDTFFPVTLDASAEQAGTQWIKKSNDELREWTGEEDVAEEGQDEAGVRYRFEMWERS</sequence>
<dbReference type="AlphaFoldDB" id="A0A9P4YQD7"/>
<dbReference type="PRINTS" id="PR00070">
    <property type="entry name" value="DHFR"/>
</dbReference>
<protein>
    <recommendedName>
        <fullName evidence="3">Dihydrofolate reductase</fullName>
        <ecNumber evidence="2">1.5.1.3</ecNumber>
    </recommendedName>
</protein>
<dbReference type="InterPro" id="IPR017925">
    <property type="entry name" value="DHFR_CS"/>
</dbReference>
<evidence type="ECO:0000256" key="6">
    <source>
        <dbReference type="ARBA" id="ARBA00023002"/>
    </source>
</evidence>
<evidence type="ECO:0000256" key="7">
    <source>
        <dbReference type="RuleBase" id="RU004474"/>
    </source>
</evidence>
<keyword evidence="5" id="KW-0521">NADP</keyword>
<dbReference type="InterPro" id="IPR012259">
    <property type="entry name" value="DHFR"/>
</dbReference>
<dbReference type="GO" id="GO:0050661">
    <property type="term" value="F:NADP binding"/>
    <property type="evidence" value="ECO:0007669"/>
    <property type="project" value="InterPro"/>
</dbReference>
<keyword evidence="10" id="KW-1185">Reference proteome</keyword>
<organism evidence="9 10">
    <name type="scientific">Geosmithia morbida</name>
    <dbReference type="NCBI Taxonomy" id="1094350"/>
    <lineage>
        <taxon>Eukaryota</taxon>
        <taxon>Fungi</taxon>
        <taxon>Dikarya</taxon>
        <taxon>Ascomycota</taxon>
        <taxon>Pezizomycotina</taxon>
        <taxon>Sordariomycetes</taxon>
        <taxon>Hypocreomycetidae</taxon>
        <taxon>Hypocreales</taxon>
        <taxon>Bionectriaceae</taxon>
        <taxon>Geosmithia</taxon>
    </lineage>
</organism>
<dbReference type="SUPFAM" id="SSF53597">
    <property type="entry name" value="Dihydrofolate reductase-like"/>
    <property type="match status" value="1"/>
</dbReference>
<dbReference type="GO" id="GO:0046654">
    <property type="term" value="P:tetrahydrofolate biosynthetic process"/>
    <property type="evidence" value="ECO:0007669"/>
    <property type="project" value="InterPro"/>
</dbReference>
<evidence type="ECO:0000256" key="2">
    <source>
        <dbReference type="ARBA" id="ARBA00012856"/>
    </source>
</evidence>
<dbReference type="EMBL" id="JAANYQ010000013">
    <property type="protein sequence ID" value="KAF4121206.1"/>
    <property type="molecule type" value="Genomic_DNA"/>
</dbReference>
<dbReference type="PANTHER" id="PTHR48069:SF3">
    <property type="entry name" value="DIHYDROFOLATE REDUCTASE"/>
    <property type="match status" value="1"/>
</dbReference>
<dbReference type="GO" id="GO:0046452">
    <property type="term" value="P:dihydrofolate metabolic process"/>
    <property type="evidence" value="ECO:0007669"/>
    <property type="project" value="TreeGrafter"/>
</dbReference>
<comment type="pathway">
    <text evidence="1">Cofactor biosynthesis; tetrahydrofolate biosynthesis; 5,6,7,8-tetrahydrofolate from 7,8-dihydrofolate: step 1/1.</text>
</comment>
<dbReference type="Pfam" id="PF00186">
    <property type="entry name" value="DHFR_1"/>
    <property type="match status" value="1"/>
</dbReference>
<dbReference type="InterPro" id="IPR001796">
    <property type="entry name" value="DHFR_dom"/>
</dbReference>
<comment type="caution">
    <text evidence="9">The sequence shown here is derived from an EMBL/GenBank/DDBJ whole genome shotgun (WGS) entry which is preliminary data.</text>
</comment>
<evidence type="ECO:0000256" key="4">
    <source>
        <dbReference type="ARBA" id="ARBA00022563"/>
    </source>
</evidence>